<dbReference type="EMBL" id="BTGU01000746">
    <property type="protein sequence ID" value="GMN68999.1"/>
    <property type="molecule type" value="Genomic_DNA"/>
</dbReference>
<proteinExistence type="predicted"/>
<name>A0AA88EHX2_FICCA</name>
<gene>
    <name evidence="1" type="ORF">TIFTF001_038049</name>
</gene>
<sequence length="101" mass="11999">MGIVRQSDYLLQKKAGTLFRDIILIGKTPWVLMEWIHNVEVGFQVCDVRHQLHVDLATMRLRGHALIWWLSVPKRHILNWPQILEMLRDEFELPPYKATVE</sequence>
<accession>A0AA88EHX2</accession>
<organism evidence="1 2">
    <name type="scientific">Ficus carica</name>
    <name type="common">Common fig</name>
    <dbReference type="NCBI Taxonomy" id="3494"/>
    <lineage>
        <taxon>Eukaryota</taxon>
        <taxon>Viridiplantae</taxon>
        <taxon>Streptophyta</taxon>
        <taxon>Embryophyta</taxon>
        <taxon>Tracheophyta</taxon>
        <taxon>Spermatophyta</taxon>
        <taxon>Magnoliopsida</taxon>
        <taxon>eudicotyledons</taxon>
        <taxon>Gunneridae</taxon>
        <taxon>Pentapetalae</taxon>
        <taxon>rosids</taxon>
        <taxon>fabids</taxon>
        <taxon>Rosales</taxon>
        <taxon>Moraceae</taxon>
        <taxon>Ficeae</taxon>
        <taxon>Ficus</taxon>
    </lineage>
</organism>
<evidence type="ECO:0008006" key="3">
    <source>
        <dbReference type="Google" id="ProtNLM"/>
    </source>
</evidence>
<evidence type="ECO:0000313" key="2">
    <source>
        <dbReference type="Proteomes" id="UP001187192"/>
    </source>
</evidence>
<dbReference type="Proteomes" id="UP001187192">
    <property type="component" value="Unassembled WGS sequence"/>
</dbReference>
<protein>
    <recommendedName>
        <fullName evidence="3">Retrotransposon gag domain-containing protein</fullName>
    </recommendedName>
</protein>
<evidence type="ECO:0000313" key="1">
    <source>
        <dbReference type="EMBL" id="GMN68999.1"/>
    </source>
</evidence>
<reference evidence="1" key="1">
    <citation type="submission" date="2023-07" db="EMBL/GenBank/DDBJ databases">
        <title>draft genome sequence of fig (Ficus carica).</title>
        <authorList>
            <person name="Takahashi T."/>
            <person name="Nishimura K."/>
        </authorList>
    </citation>
    <scope>NUCLEOTIDE SEQUENCE</scope>
</reference>
<comment type="caution">
    <text evidence="1">The sequence shown here is derived from an EMBL/GenBank/DDBJ whole genome shotgun (WGS) entry which is preliminary data.</text>
</comment>
<dbReference type="AlphaFoldDB" id="A0AA88EHX2"/>
<keyword evidence="2" id="KW-1185">Reference proteome</keyword>